<feature type="transmembrane region" description="Helical" evidence="1">
    <location>
        <begin position="581"/>
        <end position="600"/>
    </location>
</feature>
<accession>A0A397HV71</accession>
<comment type="caution">
    <text evidence="4">The sequence shown here is derived from an EMBL/GenBank/DDBJ whole genome shotgun (WGS) entry which is preliminary data.</text>
</comment>
<keyword evidence="1" id="KW-0812">Transmembrane</keyword>
<dbReference type="InterPro" id="IPR000873">
    <property type="entry name" value="AMP-dep_synth/lig_dom"/>
</dbReference>
<dbReference type="VEuPathDB" id="FungiDB:CDV56_106386"/>
<keyword evidence="1" id="KW-0472">Membrane</keyword>
<dbReference type="InterPro" id="IPR042099">
    <property type="entry name" value="ANL_N_sf"/>
</dbReference>
<evidence type="ECO:0008006" key="6">
    <source>
        <dbReference type="Google" id="ProtNLM"/>
    </source>
</evidence>
<dbReference type="RefSeq" id="XP_026618491.1">
    <property type="nucleotide sequence ID" value="XM_026760005.1"/>
</dbReference>
<dbReference type="InterPro" id="IPR039261">
    <property type="entry name" value="FNR_nucleotide-bd"/>
</dbReference>
<dbReference type="AlphaFoldDB" id="A0A397HV71"/>
<evidence type="ECO:0000256" key="1">
    <source>
        <dbReference type="SAM" id="Phobius"/>
    </source>
</evidence>
<keyword evidence="1" id="KW-1133">Transmembrane helix</keyword>
<dbReference type="GeneID" id="38128360"/>
<feature type="transmembrane region" description="Helical" evidence="1">
    <location>
        <begin position="696"/>
        <end position="717"/>
    </location>
</feature>
<proteinExistence type="predicted"/>
<dbReference type="PANTHER" id="PTHR33927:SF5">
    <property type="entry name" value="ENZYME, PUTATIVE (AFU_ORTHOLOGUE AFUA_8G01222)-RELATED"/>
    <property type="match status" value="1"/>
</dbReference>
<organism evidence="4 5">
    <name type="scientific">Aspergillus thermomutatus</name>
    <name type="common">Neosartorya pseudofischeri</name>
    <dbReference type="NCBI Taxonomy" id="41047"/>
    <lineage>
        <taxon>Eukaryota</taxon>
        <taxon>Fungi</taxon>
        <taxon>Dikarya</taxon>
        <taxon>Ascomycota</taxon>
        <taxon>Pezizomycotina</taxon>
        <taxon>Eurotiomycetes</taxon>
        <taxon>Eurotiomycetidae</taxon>
        <taxon>Eurotiales</taxon>
        <taxon>Aspergillaceae</taxon>
        <taxon>Aspergillus</taxon>
        <taxon>Aspergillus subgen. Fumigati</taxon>
    </lineage>
</organism>
<reference evidence="4" key="1">
    <citation type="submission" date="2018-08" db="EMBL/GenBank/DDBJ databases">
        <title>Draft genome sequence of azole-resistant Aspergillus thermomutatus (Neosartorya pseudofischeri) strain HMR AF 39, isolated from a human nasal aspirate.</title>
        <authorList>
            <person name="Parent-Michaud M."/>
            <person name="Dufresne P.J."/>
            <person name="Fournier E."/>
            <person name="Martineau C."/>
            <person name="Moreira S."/>
            <person name="Perkins V."/>
            <person name="De Repentigny L."/>
            <person name="Dufresne S.F."/>
        </authorList>
    </citation>
    <scope>NUCLEOTIDE SEQUENCE [LARGE SCALE GENOMIC DNA]</scope>
    <source>
        <strain evidence="4">HMR AF 39</strain>
    </source>
</reference>
<keyword evidence="5" id="KW-1185">Reference proteome</keyword>
<name>A0A397HV71_ASPTH</name>
<dbReference type="Pfam" id="PF00501">
    <property type="entry name" value="AMP-binding"/>
    <property type="match status" value="1"/>
</dbReference>
<evidence type="ECO:0000259" key="3">
    <source>
        <dbReference type="Pfam" id="PF13193"/>
    </source>
</evidence>
<dbReference type="PROSITE" id="PS00455">
    <property type="entry name" value="AMP_BINDING"/>
    <property type="match status" value="1"/>
</dbReference>
<dbReference type="Gene3D" id="3.30.300.30">
    <property type="match status" value="1"/>
</dbReference>
<protein>
    <recommendedName>
        <fullName evidence="6">AMP-dependent synthetase/ligase domain-containing protein</fullName>
    </recommendedName>
</protein>
<evidence type="ECO:0000313" key="4">
    <source>
        <dbReference type="EMBL" id="RHZ67139.1"/>
    </source>
</evidence>
<dbReference type="PANTHER" id="PTHR33927">
    <property type="entry name" value="TRANSMEMBRANE PROTEIN"/>
    <property type="match status" value="1"/>
</dbReference>
<dbReference type="OrthoDB" id="3142841at2759"/>
<feature type="domain" description="AMP-dependent synthetase/ligase" evidence="2">
    <location>
        <begin position="36"/>
        <end position="376"/>
    </location>
</feature>
<dbReference type="InterPro" id="IPR025110">
    <property type="entry name" value="AMP-bd_C"/>
</dbReference>
<dbReference type="STRING" id="41047.A0A397HV71"/>
<dbReference type="InterPro" id="IPR020845">
    <property type="entry name" value="AMP-binding_CS"/>
</dbReference>
<feature type="transmembrane region" description="Helical" evidence="1">
    <location>
        <begin position="652"/>
        <end position="676"/>
    </location>
</feature>
<evidence type="ECO:0000313" key="5">
    <source>
        <dbReference type="Proteomes" id="UP000215305"/>
    </source>
</evidence>
<dbReference type="SUPFAM" id="SSF52343">
    <property type="entry name" value="Ferredoxin reductase-like, C-terminal NADP-linked domain"/>
    <property type="match status" value="1"/>
</dbReference>
<dbReference type="SUPFAM" id="SSF56801">
    <property type="entry name" value="Acetyl-CoA synthetase-like"/>
    <property type="match status" value="1"/>
</dbReference>
<gene>
    <name evidence="4" type="ORF">CDV56_106386</name>
</gene>
<sequence>MESPLISPRDGNLFRSFGFGPQCPVPYPTVHQAFIDRATQYPDTIAICDLSHNKLVEITYGKLLVYSQFIALRLQNHGVAPGSRIVLSTKRSVEMVAGILGILMCGVQYVPLDGAVVPDQTLEHAVIQSKSSVALCTGAFGSRLHAFPQLSSLLILEELIAEAERTGFRVDTTRLICEGDENSGCYVIYTSGTTGTPKGVDVTHGNVTNVVCHAPGNLGMSRGSRVGQVLSISFDMGAWEILGSLCNGATLVLRGSDWHAALQQVDTLICTPSILSRYRPEDFPNIRCVATAGEPCSQSLADKWVANGATFYNCCGPTEITIINTMHRHKLGQQLTIGRPLPNTSVYILNNKQHPVAIGEVGTMWAGGAGITRGYLGQPDKTAERYRYDPFVDDGHSMMFNTGDLARWLPDGNLQTLGRNDDQVKIKGFRVELDGVSASLASYPDVMEAAAIMVEGDLVAFVTPRTLSSQEIEIHLKARLPYYAIPTQLHSVDAFPLTPNGKVDKRALAQFCRSQKQTQSHSVSEILNEKRQIIFSSPHETESTLSESSESLHKPLPLAEKKDRKAIRGLRYRIFIVYRRLFTLVWLANIAALLCVLLVPKVGPQWISTIAFINLTIAVLVRQDAVINILYTICCSVPKSWPLAIRRRCAKIYHLGGVHSGAAMAATAWFAGSIGYNIYNWADDAGVMAKISPATLTLSLLVLLLLCAMIGFAYPTFRKKRHNMFERIHRFFGWTILGIIWIQTIFSIRDQCGVDQTLGRAVVSSSNFWMLLVITASIASSWMFLRKIPVDAEVLSNHAVRLHFDYTMPVNGTFTRLSERPLLEWHSFATVPAPTAVDGRPKGYSLVVSRAGDWTGRQISKPPTHLWIRGIPTCGVMRIATLFNRVVLVGTGSGIGPLLGHIQVPTCPFRLVWSTPNPVDTFGKDIVDAVYDADPGAVVHDTKKQGRPDLVRLTWDAVQDFQAEAVIVISNEKLTKKVVYGMETRGIPAYGAIWDS</sequence>
<feature type="domain" description="AMP-binding enzyme C-terminal" evidence="3">
    <location>
        <begin position="439"/>
        <end position="502"/>
    </location>
</feature>
<dbReference type="Gene3D" id="3.40.50.12780">
    <property type="entry name" value="N-terminal domain of ligase-like"/>
    <property type="match status" value="1"/>
</dbReference>
<dbReference type="Proteomes" id="UP000215305">
    <property type="component" value="Unassembled WGS sequence"/>
</dbReference>
<dbReference type="EMBL" id="NKHU02000008">
    <property type="protein sequence ID" value="RHZ67139.1"/>
    <property type="molecule type" value="Genomic_DNA"/>
</dbReference>
<feature type="transmembrane region" description="Helical" evidence="1">
    <location>
        <begin position="768"/>
        <end position="785"/>
    </location>
</feature>
<dbReference type="Pfam" id="PF13193">
    <property type="entry name" value="AMP-binding_C"/>
    <property type="match status" value="1"/>
</dbReference>
<evidence type="ECO:0000259" key="2">
    <source>
        <dbReference type="Pfam" id="PF00501"/>
    </source>
</evidence>
<feature type="transmembrane region" description="Helical" evidence="1">
    <location>
        <begin position="729"/>
        <end position="748"/>
    </location>
</feature>
<dbReference type="InterPro" id="IPR052979">
    <property type="entry name" value="Adenylate-forming_domain"/>
</dbReference>
<dbReference type="InterPro" id="IPR045851">
    <property type="entry name" value="AMP-bd_C_sf"/>
</dbReference>